<evidence type="ECO:0000256" key="2">
    <source>
        <dbReference type="ARBA" id="ARBA00022801"/>
    </source>
</evidence>
<keyword evidence="3" id="KW-0805">Transcription regulation</keyword>
<dbReference type="KEGG" id="daf:Desaf_1744"/>
<dbReference type="InterPro" id="IPR001387">
    <property type="entry name" value="Cro/C1-type_HTH"/>
</dbReference>
<dbReference type="GO" id="GO:0003677">
    <property type="term" value="F:DNA binding"/>
    <property type="evidence" value="ECO:0007669"/>
    <property type="project" value="UniProtKB-KW"/>
</dbReference>
<evidence type="ECO:0000256" key="1">
    <source>
        <dbReference type="ARBA" id="ARBA00022670"/>
    </source>
</evidence>
<dbReference type="Proteomes" id="UP000007844">
    <property type="component" value="Chromosome"/>
</dbReference>
<sequence>MKNPEEAYNLEGFGVDDVLRRIMYATGLRTQAQLAERLGVRRAAITDAKRRKAVPAEWFLKLCRMYQLNPVWLESGLGPMRVGEEAPQPEPQRHKGRPVLNDSEGPFHLDEFAFIPKVTAVPRMGPEGLETDAQVEGYFAFRQDWLRRKGNVSQMCLMRVAGDSMEPTLRDGDAVLLDQSQTEVVYGKIYVVGIDEGVVVKRLDKRPGKLVLVSDNRQVYPPLEVALNESVSVRIVGRVIWLAREIF</sequence>
<dbReference type="InterPro" id="IPR036286">
    <property type="entry name" value="LexA/Signal_pep-like_sf"/>
</dbReference>
<dbReference type="HOGENOM" id="CLU_066192_1_2_7"/>
<dbReference type="Pfam" id="PF07022">
    <property type="entry name" value="Phage_CI_repr"/>
    <property type="match status" value="1"/>
</dbReference>
<dbReference type="Pfam" id="PF00717">
    <property type="entry name" value="Peptidase_S24"/>
    <property type="match status" value="1"/>
</dbReference>
<dbReference type="PROSITE" id="PS50943">
    <property type="entry name" value="HTH_CROC1"/>
    <property type="match status" value="1"/>
</dbReference>
<dbReference type="STRING" id="690850.Desaf_1744"/>
<dbReference type="eggNOG" id="COG2932">
    <property type="taxonomic scope" value="Bacteria"/>
</dbReference>
<proteinExistence type="predicted"/>
<organism evidence="7 8">
    <name type="scientific">Desulfocurvibacter africanus subsp. africanus str. Walvis Bay</name>
    <dbReference type="NCBI Taxonomy" id="690850"/>
    <lineage>
        <taxon>Bacteria</taxon>
        <taxon>Pseudomonadati</taxon>
        <taxon>Thermodesulfobacteriota</taxon>
        <taxon>Desulfovibrionia</taxon>
        <taxon>Desulfovibrionales</taxon>
        <taxon>Desulfovibrionaceae</taxon>
        <taxon>Desulfocurvibacter</taxon>
    </lineage>
</organism>
<keyword evidence="1" id="KW-0645">Protease</keyword>
<dbReference type="PROSITE" id="PS00501">
    <property type="entry name" value="SPASE_I_1"/>
    <property type="match status" value="1"/>
</dbReference>
<keyword evidence="8" id="KW-1185">Reference proteome</keyword>
<dbReference type="Gene3D" id="2.10.109.10">
    <property type="entry name" value="Umud Fragment, subunit A"/>
    <property type="match status" value="1"/>
</dbReference>
<dbReference type="EMBL" id="CP003221">
    <property type="protein sequence ID" value="EGJ50080.1"/>
    <property type="molecule type" value="Genomic_DNA"/>
</dbReference>
<dbReference type="InterPro" id="IPR015927">
    <property type="entry name" value="Peptidase_S24_S26A/B/C"/>
</dbReference>
<gene>
    <name evidence="7" type="ORF">Desaf_1744</name>
</gene>
<dbReference type="GO" id="GO:0006508">
    <property type="term" value="P:proteolysis"/>
    <property type="evidence" value="ECO:0007669"/>
    <property type="project" value="UniProtKB-KW"/>
</dbReference>
<dbReference type="PANTHER" id="PTHR40661">
    <property type="match status" value="1"/>
</dbReference>
<dbReference type="PANTHER" id="PTHR40661:SF3">
    <property type="entry name" value="FELS-1 PROPHAGE TRANSCRIPTIONAL REGULATOR"/>
    <property type="match status" value="1"/>
</dbReference>
<protein>
    <submittedName>
        <fullName evidence="7">Putative phage repressor</fullName>
    </submittedName>
</protein>
<keyword evidence="5" id="KW-0804">Transcription</keyword>
<dbReference type="RefSeq" id="WP_014259841.1">
    <property type="nucleotide sequence ID" value="NC_016629.1"/>
</dbReference>
<evidence type="ECO:0000256" key="3">
    <source>
        <dbReference type="ARBA" id="ARBA00023015"/>
    </source>
</evidence>
<dbReference type="AlphaFoldDB" id="F3Z1X2"/>
<dbReference type="GO" id="GO:0045892">
    <property type="term" value="P:negative regulation of DNA-templated transcription"/>
    <property type="evidence" value="ECO:0007669"/>
    <property type="project" value="InterPro"/>
</dbReference>
<dbReference type="CDD" id="cd06529">
    <property type="entry name" value="S24_LexA-like"/>
    <property type="match status" value="1"/>
</dbReference>
<dbReference type="InterPro" id="IPR019756">
    <property type="entry name" value="Pept_S26A_signal_pept_1_Ser-AS"/>
</dbReference>
<dbReference type="GO" id="GO:0004252">
    <property type="term" value="F:serine-type endopeptidase activity"/>
    <property type="evidence" value="ECO:0007669"/>
    <property type="project" value="InterPro"/>
</dbReference>
<accession>F3Z1X2</accession>
<dbReference type="InterPro" id="IPR039418">
    <property type="entry name" value="LexA-like"/>
</dbReference>
<evidence type="ECO:0000256" key="5">
    <source>
        <dbReference type="ARBA" id="ARBA00023163"/>
    </source>
</evidence>
<dbReference type="Gene3D" id="1.10.260.40">
    <property type="entry name" value="lambda repressor-like DNA-binding domains"/>
    <property type="match status" value="1"/>
</dbReference>
<evidence type="ECO:0000256" key="4">
    <source>
        <dbReference type="ARBA" id="ARBA00023125"/>
    </source>
</evidence>
<keyword evidence="4" id="KW-0238">DNA-binding</keyword>
<dbReference type="SUPFAM" id="SSF47413">
    <property type="entry name" value="lambda repressor-like DNA-binding domains"/>
    <property type="match status" value="1"/>
</dbReference>
<evidence type="ECO:0000259" key="6">
    <source>
        <dbReference type="PROSITE" id="PS50943"/>
    </source>
</evidence>
<evidence type="ECO:0000313" key="7">
    <source>
        <dbReference type="EMBL" id="EGJ50080.1"/>
    </source>
</evidence>
<name>F3Z1X2_DESAF</name>
<dbReference type="CDD" id="cd00093">
    <property type="entry name" value="HTH_XRE"/>
    <property type="match status" value="1"/>
</dbReference>
<keyword evidence="2" id="KW-0378">Hydrolase</keyword>
<reference evidence="7 8" key="1">
    <citation type="journal article" date="2011" name="J. Bacteriol.">
        <title>Genome sequence of the mercury-methylating and pleomorphic Desulfovibrio africanus Strain Walvis Bay.</title>
        <authorList>
            <person name="Brown S.D."/>
            <person name="Wall J.D."/>
            <person name="Kucken A.M."/>
            <person name="Gilmour C.C."/>
            <person name="Podar M."/>
            <person name="Brandt C.C."/>
            <person name="Teshima H."/>
            <person name="Detter J.C."/>
            <person name="Han C.S."/>
            <person name="Land M.L."/>
            <person name="Lucas S."/>
            <person name="Han J."/>
            <person name="Pennacchio L."/>
            <person name="Nolan M."/>
            <person name="Pitluck S."/>
            <person name="Woyke T."/>
            <person name="Goodwin L."/>
            <person name="Palumbo A.V."/>
            <person name="Elias D.A."/>
        </authorList>
    </citation>
    <scope>NUCLEOTIDE SEQUENCE [LARGE SCALE GENOMIC DNA]</scope>
    <source>
        <strain evidence="7 8">Walvis Bay</strain>
    </source>
</reference>
<dbReference type="SMART" id="SM00530">
    <property type="entry name" value="HTH_XRE"/>
    <property type="match status" value="1"/>
</dbReference>
<dbReference type="InterPro" id="IPR010744">
    <property type="entry name" value="Phage_CI_N"/>
</dbReference>
<feature type="domain" description="HTH cro/C1-type" evidence="6">
    <location>
        <begin position="30"/>
        <end position="73"/>
    </location>
</feature>
<dbReference type="InterPro" id="IPR010982">
    <property type="entry name" value="Lambda_DNA-bd_dom_sf"/>
</dbReference>
<dbReference type="GO" id="GO:0016020">
    <property type="term" value="C:membrane"/>
    <property type="evidence" value="ECO:0007669"/>
    <property type="project" value="InterPro"/>
</dbReference>
<dbReference type="SUPFAM" id="SSF51306">
    <property type="entry name" value="LexA/Signal peptidase"/>
    <property type="match status" value="1"/>
</dbReference>
<evidence type="ECO:0000313" key="8">
    <source>
        <dbReference type="Proteomes" id="UP000007844"/>
    </source>
</evidence>